<organism evidence="2 3">
    <name type="scientific">Xiashengella succiniciproducens</name>
    <dbReference type="NCBI Taxonomy" id="2949635"/>
    <lineage>
        <taxon>Bacteria</taxon>
        <taxon>Pseudomonadati</taxon>
        <taxon>Bacteroidota</taxon>
        <taxon>Bacteroidia</taxon>
        <taxon>Marinilabiliales</taxon>
        <taxon>Marinilabiliaceae</taxon>
        <taxon>Xiashengella</taxon>
    </lineage>
</organism>
<accession>A0A9J6ZLU8</accession>
<evidence type="ECO:0000313" key="3">
    <source>
        <dbReference type="Proteomes" id="UP001056426"/>
    </source>
</evidence>
<dbReference type="SMART" id="SM00089">
    <property type="entry name" value="PKD"/>
    <property type="match status" value="9"/>
</dbReference>
<dbReference type="InterPro" id="IPR035986">
    <property type="entry name" value="PKD_dom_sf"/>
</dbReference>
<dbReference type="Gene3D" id="2.60.40.10">
    <property type="entry name" value="Immunoglobulins"/>
    <property type="match status" value="9"/>
</dbReference>
<dbReference type="InterPro" id="IPR026341">
    <property type="entry name" value="T9SS_type_B"/>
</dbReference>
<feature type="domain" description="PKD" evidence="1">
    <location>
        <begin position="313"/>
        <end position="350"/>
    </location>
</feature>
<dbReference type="Pfam" id="PF18911">
    <property type="entry name" value="PKD_4"/>
    <property type="match status" value="4"/>
</dbReference>
<dbReference type="InterPro" id="IPR013783">
    <property type="entry name" value="Ig-like_fold"/>
</dbReference>
<dbReference type="Proteomes" id="UP001056426">
    <property type="component" value="Chromosome"/>
</dbReference>
<protein>
    <submittedName>
        <fullName evidence="2">PKD domain-containing protein</fullName>
    </submittedName>
</protein>
<feature type="domain" description="PKD" evidence="1">
    <location>
        <begin position="237"/>
        <end position="269"/>
    </location>
</feature>
<dbReference type="KEGG" id="alkq:M9189_08185"/>
<dbReference type="Pfam" id="PF13585">
    <property type="entry name" value="CHU_C"/>
    <property type="match status" value="1"/>
</dbReference>
<dbReference type="PROSITE" id="PS50093">
    <property type="entry name" value="PKD"/>
    <property type="match status" value="7"/>
</dbReference>
<feature type="domain" description="PKD" evidence="1">
    <location>
        <begin position="649"/>
        <end position="694"/>
    </location>
</feature>
<proteinExistence type="predicted"/>
<feature type="domain" description="PKD" evidence="1">
    <location>
        <begin position="458"/>
        <end position="539"/>
    </location>
</feature>
<dbReference type="Pfam" id="PF00801">
    <property type="entry name" value="PKD"/>
    <property type="match status" value="1"/>
</dbReference>
<sequence length="1119" mass="122999">MWLIAGNGTCTDSVRQVITVEHVEALFDVGEDFYCELPAVVKYINQSVGADFYEWRFGSGTVSTQASPVQTIGEGFPFSDGNVVFSDTLVVYSSSGCSDTYVKQNAVTINMPKVAMTPAGSAAQLSGCVPMNITFSDKSTYNTTEDAIVSRMWSVNGGPWQEGSSINVNVVEAAKVPVVLRVITEKGCEHTNVEYINAGDKVNVDFNRVGNYERCASETVMFEITSPEPALRTSEVWDYGDETKPPFPVPFHNYAKTGVMNVSLTIFNNGCPTKVTKNNLLRILGPLATMEGKSDCNDPMLYNFTATVEEASSYQWDFGDGSPLVTNTLTPSHRYTSSGTYVVRFTAFNNNTGCQFSVVKEVYARQLNADFSLNAAYLCHGETLTLSGASSVDNSPFSVDNQTVRYLWLFETEGKTEGTMGDLVHRFETPGLNKVSLVVQDANGCRDTLSRTINVFQPEPDFSVNYELGCMPVTFSFTDQSKSEAPLTSWSWNFGDGATATTQNPSHDYTTYQTFDVSLKVTDSYGCSNTVLKKNAVRVIRPDASFVASKTGLCIGDTISVRDNSESRIVQYLWELSDGRSFTDSVPTINFANAGLYSLSLFIKDDHGCEETAFVENFFSVQEPPVADFTADITESNCYPLVVQFQDLSQTPNPGSWTWVFGENENRSEVQNPFFIYNRPGLHDVTLISRTSNGCADTIVKKEYVHVGGPYAEIDVADAVCRGQEVVFRAIKLQNVHDISWSFGDGYSDAGTTETAHTYTRSDVYKPVLFLRSDDKNTCNKAIVGNVVVHDLQATFAFDGGIDSGCVPFTPPLINNTLNADSYTWLQGNGGSSLEALPQLTYNQAGSYTLTLFAHYTPLGCVDSAKAAVTVFPLPEIDTSPDTLICLGDQLVLRADGGIEYLWSPALSLDNAAAATTVARPVFDTDYTVTVTDHNSCVDSAKVVVLVQQHPVVWLSDTTLIIGEELYMDLSDPEIGKYQWSPTDNISCSTCPDPVFKAMETTAYSVAVTDVNECFTLSYPFNLTVEKKYSVDVPLAFTPNGDGINDKVFVKGWGLRELVMFRIFNRFGQVVYESTDIKEGWDGVYDGVPQPVETYTFIVRVRTEADEVLEKSGTLRLIR</sequence>
<dbReference type="CDD" id="cd00146">
    <property type="entry name" value="PKD"/>
    <property type="match status" value="4"/>
</dbReference>
<feature type="domain" description="PKD" evidence="1">
    <location>
        <begin position="822"/>
        <end position="854"/>
    </location>
</feature>
<dbReference type="EMBL" id="CP098400">
    <property type="protein sequence ID" value="URW78834.1"/>
    <property type="molecule type" value="Genomic_DNA"/>
</dbReference>
<name>A0A9J6ZLU8_9BACT</name>
<feature type="domain" description="PKD" evidence="1">
    <location>
        <begin position="741"/>
        <end position="765"/>
    </location>
</feature>
<keyword evidence="3" id="KW-1185">Reference proteome</keyword>
<dbReference type="InterPro" id="IPR000601">
    <property type="entry name" value="PKD_dom"/>
</dbReference>
<gene>
    <name evidence="2" type="ORF">M9189_08185</name>
</gene>
<evidence type="ECO:0000313" key="2">
    <source>
        <dbReference type="EMBL" id="URW78834.1"/>
    </source>
</evidence>
<dbReference type="InterPro" id="IPR022409">
    <property type="entry name" value="PKD/Chitinase_dom"/>
</dbReference>
<reference evidence="2" key="2">
    <citation type="submission" date="2022-06" db="EMBL/GenBank/DDBJ databases">
        <title>Xiashengella guii gen. nov. sp. nov., a bacterium isolated form anaerobic digestion tank.</title>
        <authorList>
            <person name="Huang H."/>
        </authorList>
    </citation>
    <scope>NUCLEOTIDE SEQUENCE</scope>
    <source>
        <strain evidence="2">Ai-910</strain>
    </source>
</reference>
<feature type="domain" description="PKD" evidence="1">
    <location>
        <begin position="542"/>
        <end position="608"/>
    </location>
</feature>
<dbReference type="AlphaFoldDB" id="A0A9J6ZLU8"/>
<dbReference type="NCBIfam" id="TIGR04131">
    <property type="entry name" value="Bac_Flav_CTERM"/>
    <property type="match status" value="1"/>
</dbReference>
<evidence type="ECO:0000259" key="1">
    <source>
        <dbReference type="PROSITE" id="PS50093"/>
    </source>
</evidence>
<dbReference type="SUPFAM" id="SSF49299">
    <property type="entry name" value="PKD domain"/>
    <property type="match status" value="8"/>
</dbReference>
<reference evidence="2" key="1">
    <citation type="submission" date="2022-05" db="EMBL/GenBank/DDBJ databases">
        <authorList>
            <person name="Sun X."/>
        </authorList>
    </citation>
    <scope>NUCLEOTIDE SEQUENCE</scope>
    <source>
        <strain evidence="2">Ai-910</strain>
    </source>
</reference>